<gene>
    <name evidence="2" type="ORF">MKC95_11085</name>
</gene>
<dbReference type="EMBL" id="JAKTMA010000017">
    <property type="protein sequence ID" value="MCR0233309.1"/>
    <property type="molecule type" value="Genomic_DNA"/>
</dbReference>
<evidence type="ECO:0000313" key="3">
    <source>
        <dbReference type="Proteomes" id="UP001203972"/>
    </source>
</evidence>
<feature type="compositionally biased region" description="Basic and acidic residues" evidence="1">
    <location>
        <begin position="245"/>
        <end position="256"/>
    </location>
</feature>
<accession>A0AAP2UPP9</accession>
<name>A0AAP2UPP9_CLOIN</name>
<evidence type="ECO:0000256" key="1">
    <source>
        <dbReference type="SAM" id="MobiDB-lite"/>
    </source>
</evidence>
<evidence type="ECO:0008006" key="4">
    <source>
        <dbReference type="Google" id="ProtNLM"/>
    </source>
</evidence>
<feature type="region of interest" description="Disordered" evidence="1">
    <location>
        <begin position="235"/>
        <end position="269"/>
    </location>
</feature>
<evidence type="ECO:0000313" key="2">
    <source>
        <dbReference type="EMBL" id="MCR0233309.1"/>
    </source>
</evidence>
<proteinExistence type="predicted"/>
<sequence length="390" mass="45620">MEQIQIIANEWQHLKEKMKHELMGIKQSFVWIGYALRQIEDKKLYEQDGYKSVTEFAKAEYGLTATIVSRFKAINEVYSVGGYSEQLKPEYKDFKRSQLEEMLTLTEADRSMIQPETSRSAIRELKQFNRQAQPDEATDDIYKLIEEFFRNQKNELNQIFAEAMDIKHLKEIVNPSGNKSFRRGLYFMMMYDDKIQIKKFGDTPQTISWEDFYSILTEIFEDHGNQTWQEYFGEEPEAEIEPAQETEKPQEQKIIPKQELGSIQEPDEQEVFEVEPEKELDSLPMPGETKETEVLNEETEIEPAQNSDVVEVPEQELEEPEVIEVEILPKPFGSRIEYLNVLKPHEAAIYLQNEYKAERLTNTLLLSSAEILEWLLQDVDSKGNMIINAC</sequence>
<feature type="region of interest" description="Disordered" evidence="1">
    <location>
        <begin position="297"/>
        <end position="316"/>
    </location>
</feature>
<organism evidence="2 3">
    <name type="scientific">Clostridium innocuum</name>
    <dbReference type="NCBI Taxonomy" id="1522"/>
    <lineage>
        <taxon>Bacteria</taxon>
        <taxon>Bacillati</taxon>
        <taxon>Bacillota</taxon>
        <taxon>Clostridia</taxon>
        <taxon>Eubacteriales</taxon>
        <taxon>Clostridiaceae</taxon>
        <taxon>Clostridium</taxon>
    </lineage>
</organism>
<dbReference type="RefSeq" id="WP_002611886.1">
    <property type="nucleotide sequence ID" value="NZ_JBPFKS010000019.1"/>
</dbReference>
<feature type="compositionally biased region" description="Acidic residues" evidence="1">
    <location>
        <begin position="235"/>
        <end position="244"/>
    </location>
</feature>
<reference evidence="2" key="1">
    <citation type="journal article" date="2022" name="Clin. Infect. Dis.">
        <title>Association between Clostridium innocuum and antibiotic-associated diarrhea in adults and children: A cross-sectional study and comparative genomics analysis.</title>
        <authorList>
            <person name="Cherny K.E."/>
            <person name="Muscat E.B."/>
            <person name="Balaji A."/>
            <person name="Mukherjee J."/>
            <person name="Ozer E.A."/>
            <person name="Angarone M.P."/>
            <person name="Hauser A.R."/>
            <person name="Sichel J.S."/>
            <person name="Amponsah E."/>
            <person name="Kociolek L.K."/>
        </authorList>
    </citation>
    <scope>NUCLEOTIDE SEQUENCE</scope>
    <source>
        <strain evidence="2">NU1-AC-029v</strain>
    </source>
</reference>
<comment type="caution">
    <text evidence="2">The sequence shown here is derived from an EMBL/GenBank/DDBJ whole genome shotgun (WGS) entry which is preliminary data.</text>
</comment>
<protein>
    <recommendedName>
        <fullName evidence="4">DUF3102 domain-containing protein</fullName>
    </recommendedName>
</protein>
<dbReference type="AlphaFoldDB" id="A0AAP2UPP9"/>
<dbReference type="Proteomes" id="UP001203972">
    <property type="component" value="Unassembled WGS sequence"/>
</dbReference>